<dbReference type="KEGG" id="nno:NONO_c24730"/>
<evidence type="ECO:0000313" key="2">
    <source>
        <dbReference type="Proteomes" id="UP000019150"/>
    </source>
</evidence>
<accession>W5TDM0</accession>
<dbReference type="eggNOG" id="COG1674">
    <property type="taxonomic scope" value="Bacteria"/>
</dbReference>
<dbReference type="RefSeq" id="WP_025348745.1">
    <property type="nucleotide sequence ID" value="NZ_CP006850.1"/>
</dbReference>
<dbReference type="Proteomes" id="UP000019150">
    <property type="component" value="Chromosome"/>
</dbReference>
<dbReference type="PATRIC" id="fig|1415166.3.peg.2527"/>
<dbReference type="HOGENOM" id="CLU_1738615_0_0_11"/>
<dbReference type="EMBL" id="CP006850">
    <property type="protein sequence ID" value="AHH17269.1"/>
    <property type="molecule type" value="Genomic_DNA"/>
</dbReference>
<name>W5TDM0_9NOCA</name>
<organism evidence="1 2">
    <name type="scientific">Nocardia nova SH22a</name>
    <dbReference type="NCBI Taxonomy" id="1415166"/>
    <lineage>
        <taxon>Bacteria</taxon>
        <taxon>Bacillati</taxon>
        <taxon>Actinomycetota</taxon>
        <taxon>Actinomycetes</taxon>
        <taxon>Mycobacteriales</taxon>
        <taxon>Nocardiaceae</taxon>
        <taxon>Nocardia</taxon>
    </lineage>
</organism>
<sequence>MIVTTVAVVVEVFAAGMVLWRVSSPRTFERWITRSPRAGLLGWWRYRRVWRRRMTACGLHIVHGDAVLIPRLRAVRIGSTSDRVTVGMLHGQSPQQYENQASDIAEAFGVPACRASLIGPSTVEIVVHQTDSDAGPLVPVRVESRWKDAA</sequence>
<dbReference type="OrthoDB" id="4529240at2"/>
<evidence type="ECO:0000313" key="1">
    <source>
        <dbReference type="EMBL" id="AHH17269.1"/>
    </source>
</evidence>
<reference evidence="1 2" key="1">
    <citation type="journal article" date="2014" name="Appl. Environ. Microbiol.">
        <title>Insights into the Microbial Degradation of Rubber and Gutta-Percha by Analysis of the Complete Genome of Nocardia nova SH22a.</title>
        <authorList>
            <person name="Luo Q."/>
            <person name="Hiessl S."/>
            <person name="Poehlein A."/>
            <person name="Daniel R."/>
            <person name="Steinbuchel A."/>
        </authorList>
    </citation>
    <scope>NUCLEOTIDE SEQUENCE [LARGE SCALE GENOMIC DNA]</scope>
    <source>
        <strain evidence="1">SH22a</strain>
    </source>
</reference>
<proteinExistence type="predicted"/>
<gene>
    <name evidence="1" type="ORF">NONO_c24730</name>
</gene>
<keyword evidence="2" id="KW-1185">Reference proteome</keyword>
<dbReference type="AlphaFoldDB" id="W5TDM0"/>
<protein>
    <submittedName>
        <fullName evidence="1">Uncharacterized protein</fullName>
    </submittedName>
</protein>
<dbReference type="STRING" id="1415166.NONO_c24730"/>